<feature type="compositionally biased region" description="Low complexity" evidence="1">
    <location>
        <begin position="123"/>
        <end position="132"/>
    </location>
</feature>
<gene>
    <name evidence="2" type="ORF">FOA43_004460</name>
</gene>
<sequence length="220" mass="24233">MVTDFIKLHGNAITCSFTLLFSSPSTMALHNYIYFKHTDREVAKIARPEDPRPYPLGSSERGDQNEGDRTGEIGRRNDDSRGTHVSRGSRGPGSSGSSHSHGSRFYGSHDSHDNRGIYQLPLSSSSSSSSSSIPGKDSEETDRSTTSREPGEMAQSALPRMVNALGIPYDHNRECQHANSRAQIATTSSGERWIVRDGRRRKLKSRFAKHSAQVKAQTEA</sequence>
<name>A0A875SBF6_EENNA</name>
<feature type="region of interest" description="Disordered" evidence="1">
    <location>
        <begin position="45"/>
        <end position="157"/>
    </location>
</feature>
<proteinExistence type="predicted"/>
<reference evidence="2" key="1">
    <citation type="submission" date="2020-10" db="EMBL/GenBank/DDBJ databases">
        <authorList>
            <person name="Roach M.J.R."/>
        </authorList>
    </citation>
    <scope>NUCLEOTIDE SEQUENCE</scope>
    <source>
        <strain evidence="2">CBS 1945</strain>
    </source>
</reference>
<dbReference type="KEGG" id="bnn:FOA43_004460"/>
<keyword evidence="3" id="KW-1185">Reference proteome</keyword>
<dbReference type="GeneID" id="62197860"/>
<dbReference type="RefSeq" id="XP_038780627.1">
    <property type="nucleotide sequence ID" value="XM_038924699.1"/>
</dbReference>
<dbReference type="EMBL" id="CP064815">
    <property type="protein sequence ID" value="QPG77062.1"/>
    <property type="molecule type" value="Genomic_DNA"/>
</dbReference>
<evidence type="ECO:0000313" key="3">
    <source>
        <dbReference type="Proteomes" id="UP000662931"/>
    </source>
</evidence>
<feature type="compositionally biased region" description="Basic and acidic residues" evidence="1">
    <location>
        <begin position="136"/>
        <end position="151"/>
    </location>
</feature>
<accession>A0A875SBF6</accession>
<evidence type="ECO:0000313" key="2">
    <source>
        <dbReference type="EMBL" id="QPG77062.1"/>
    </source>
</evidence>
<feature type="compositionally biased region" description="Low complexity" evidence="1">
    <location>
        <begin position="95"/>
        <end position="106"/>
    </location>
</feature>
<dbReference type="OrthoDB" id="4096798at2759"/>
<dbReference type="AlphaFoldDB" id="A0A875SBF6"/>
<feature type="compositionally biased region" description="Basic and acidic residues" evidence="1">
    <location>
        <begin position="60"/>
        <end position="82"/>
    </location>
</feature>
<protein>
    <submittedName>
        <fullName evidence="2">Uncharacterized protein</fullName>
    </submittedName>
</protein>
<evidence type="ECO:0000256" key="1">
    <source>
        <dbReference type="SAM" id="MobiDB-lite"/>
    </source>
</evidence>
<organism evidence="2 3">
    <name type="scientific">Eeniella nana</name>
    <name type="common">Yeast</name>
    <name type="synonym">Brettanomyces nanus</name>
    <dbReference type="NCBI Taxonomy" id="13502"/>
    <lineage>
        <taxon>Eukaryota</taxon>
        <taxon>Fungi</taxon>
        <taxon>Dikarya</taxon>
        <taxon>Ascomycota</taxon>
        <taxon>Saccharomycotina</taxon>
        <taxon>Pichiomycetes</taxon>
        <taxon>Pichiales</taxon>
        <taxon>Pichiaceae</taxon>
        <taxon>Brettanomyces</taxon>
    </lineage>
</organism>
<dbReference type="Proteomes" id="UP000662931">
    <property type="component" value="Chromosome 4"/>
</dbReference>